<feature type="region of interest" description="Disordered" evidence="1">
    <location>
        <begin position="27"/>
        <end position="55"/>
    </location>
</feature>
<gene>
    <name evidence="3" type="ORF">DES47_109114</name>
</gene>
<evidence type="ECO:0000256" key="1">
    <source>
        <dbReference type="SAM" id="MobiDB-lite"/>
    </source>
</evidence>
<keyword evidence="2" id="KW-0732">Signal</keyword>
<keyword evidence="4" id="KW-1185">Reference proteome</keyword>
<feature type="compositionally biased region" description="Low complexity" evidence="1">
    <location>
        <begin position="27"/>
        <end position="43"/>
    </location>
</feature>
<protein>
    <recommendedName>
        <fullName evidence="5">DUF2782 domain-containing protein</fullName>
    </recommendedName>
</protein>
<dbReference type="RefSeq" id="WP_133703314.1">
    <property type="nucleotide sequence ID" value="NZ_SNXS01000009.1"/>
</dbReference>
<evidence type="ECO:0000256" key="2">
    <source>
        <dbReference type="SAM" id="SignalP"/>
    </source>
</evidence>
<feature type="region of interest" description="Disordered" evidence="1">
    <location>
        <begin position="97"/>
        <end position="117"/>
    </location>
</feature>
<evidence type="ECO:0000313" key="3">
    <source>
        <dbReference type="EMBL" id="TDP62134.1"/>
    </source>
</evidence>
<dbReference type="InParanoid" id="A0A4V3CSV5"/>
<evidence type="ECO:0008006" key="5">
    <source>
        <dbReference type="Google" id="ProtNLM"/>
    </source>
</evidence>
<dbReference type="Proteomes" id="UP000295361">
    <property type="component" value="Unassembled WGS sequence"/>
</dbReference>
<feature type="signal peptide" evidence="2">
    <location>
        <begin position="1"/>
        <end position="30"/>
    </location>
</feature>
<organism evidence="3 4">
    <name type="scientific">Roseateles toxinivorans</name>
    <dbReference type="NCBI Taxonomy" id="270368"/>
    <lineage>
        <taxon>Bacteria</taxon>
        <taxon>Pseudomonadati</taxon>
        <taxon>Pseudomonadota</taxon>
        <taxon>Betaproteobacteria</taxon>
        <taxon>Burkholderiales</taxon>
        <taxon>Sphaerotilaceae</taxon>
        <taxon>Roseateles</taxon>
    </lineage>
</organism>
<dbReference type="AlphaFoldDB" id="A0A4V3CSV5"/>
<name>A0A4V3CSV5_9BURK</name>
<dbReference type="EMBL" id="SNXS01000009">
    <property type="protein sequence ID" value="TDP62134.1"/>
    <property type="molecule type" value="Genomic_DNA"/>
</dbReference>
<feature type="chain" id="PRO_5020616594" description="DUF2782 domain-containing protein" evidence="2">
    <location>
        <begin position="31"/>
        <end position="124"/>
    </location>
</feature>
<evidence type="ECO:0000313" key="4">
    <source>
        <dbReference type="Proteomes" id="UP000295361"/>
    </source>
</evidence>
<sequence>MKTLASPLREPRTAALLALAMALTGSAATAASSPPAAPKAESAQLTSSAGTPEPAVRDVIIEDDAMRIEETRVRGQLTKVTVSPKGSKAPAYEILLPTPGQDVSGTPGPQRGGAGQRVWRVMSF</sequence>
<dbReference type="OrthoDB" id="8688876at2"/>
<reference evidence="3 4" key="1">
    <citation type="submission" date="2019-03" db="EMBL/GenBank/DDBJ databases">
        <title>Genomic Encyclopedia of Type Strains, Phase IV (KMG-IV): sequencing the most valuable type-strain genomes for metagenomic binning, comparative biology and taxonomic classification.</title>
        <authorList>
            <person name="Goeker M."/>
        </authorList>
    </citation>
    <scope>NUCLEOTIDE SEQUENCE [LARGE SCALE GENOMIC DNA]</scope>
    <source>
        <strain evidence="3 4">DSM 16998</strain>
    </source>
</reference>
<comment type="caution">
    <text evidence="3">The sequence shown here is derived from an EMBL/GenBank/DDBJ whole genome shotgun (WGS) entry which is preliminary data.</text>
</comment>
<accession>A0A4V3CSV5</accession>
<dbReference type="Gene3D" id="2.20.130.30">
    <property type="entry name" value="Protein of unknown function DUF2782"/>
    <property type="match status" value="1"/>
</dbReference>
<proteinExistence type="predicted"/>